<reference evidence="1 2" key="1">
    <citation type="submission" date="2024-01" db="EMBL/GenBank/DDBJ databases">
        <title>Comparative genomics of Cryptococcus and Kwoniella reveals pathogenesis evolution and contrasting modes of karyotype evolution via chromosome fusion or intercentromeric recombination.</title>
        <authorList>
            <person name="Coelho M.A."/>
            <person name="David-Palma M."/>
            <person name="Shea T."/>
            <person name="Bowers K."/>
            <person name="McGinley-Smith S."/>
            <person name="Mohammad A.W."/>
            <person name="Gnirke A."/>
            <person name="Yurkov A.M."/>
            <person name="Nowrousian M."/>
            <person name="Sun S."/>
            <person name="Cuomo C.A."/>
            <person name="Heitman J."/>
        </authorList>
    </citation>
    <scope>NUCLEOTIDE SEQUENCE [LARGE SCALE GENOMIC DNA]</scope>
    <source>
        <strain evidence="1 2">CBS 6074</strain>
    </source>
</reference>
<protein>
    <recommendedName>
        <fullName evidence="3">Carboxymuconolactone decarboxylase-like domain-containing protein</fullName>
    </recommendedName>
</protein>
<organism evidence="1 2">
    <name type="scientific">Kwoniella dendrophila CBS 6074</name>
    <dbReference type="NCBI Taxonomy" id="1295534"/>
    <lineage>
        <taxon>Eukaryota</taxon>
        <taxon>Fungi</taxon>
        <taxon>Dikarya</taxon>
        <taxon>Basidiomycota</taxon>
        <taxon>Agaricomycotina</taxon>
        <taxon>Tremellomycetes</taxon>
        <taxon>Tremellales</taxon>
        <taxon>Cryptococcaceae</taxon>
        <taxon>Kwoniella</taxon>
    </lineage>
</organism>
<dbReference type="PANTHER" id="PTHR34846:SF11">
    <property type="entry name" value="4-CARBOXYMUCONOLACTONE DECARBOXYLASE FAMILY PROTEIN (AFU_ORTHOLOGUE AFUA_6G11590)"/>
    <property type="match status" value="1"/>
</dbReference>
<dbReference type="RefSeq" id="XP_066078198.1">
    <property type="nucleotide sequence ID" value="XM_066222101.1"/>
</dbReference>
<dbReference type="AlphaFoldDB" id="A0AAX4K136"/>
<evidence type="ECO:0008006" key="3">
    <source>
        <dbReference type="Google" id="ProtNLM"/>
    </source>
</evidence>
<evidence type="ECO:0000313" key="1">
    <source>
        <dbReference type="EMBL" id="WWC91436.1"/>
    </source>
</evidence>
<dbReference type="EMBL" id="CP144105">
    <property type="protein sequence ID" value="WWC91436.1"/>
    <property type="molecule type" value="Genomic_DNA"/>
</dbReference>
<gene>
    <name evidence="1" type="ORF">L201_006382</name>
</gene>
<proteinExistence type="predicted"/>
<dbReference type="Proteomes" id="UP001355207">
    <property type="component" value="Chromosome 8"/>
</dbReference>
<sequence length="205" mass="22875">MSNAKNTSRCPYLPPSEMNTAQRDIYDEVAPALADKYGDQFVHTLPDGSLTGPLNVHLKTPDLYRPFWNLIGKVFTQPGLTETMLEVIILNIASPNHYDCKYMRYAHIRVAKAVGLDENIRKAVANGEKGSGPGWDLRLDLTWEISTSMLESRGNIPSQLWNKAKQELGEQSLLAIVQVAAAYQYQANLLNAHRQEIPPGEELLA</sequence>
<keyword evidence="2" id="KW-1185">Reference proteome</keyword>
<dbReference type="PANTHER" id="PTHR34846">
    <property type="entry name" value="4-CARBOXYMUCONOLACTONE DECARBOXYLASE FAMILY PROTEIN (AFU_ORTHOLOGUE AFUA_6G11590)"/>
    <property type="match status" value="1"/>
</dbReference>
<dbReference type="GeneID" id="91097051"/>
<accession>A0AAX4K136</accession>
<dbReference type="InterPro" id="IPR029032">
    <property type="entry name" value="AhpD-like"/>
</dbReference>
<evidence type="ECO:0000313" key="2">
    <source>
        <dbReference type="Proteomes" id="UP001355207"/>
    </source>
</evidence>
<dbReference type="SUPFAM" id="SSF69118">
    <property type="entry name" value="AhpD-like"/>
    <property type="match status" value="1"/>
</dbReference>
<dbReference type="Gene3D" id="1.20.1290.10">
    <property type="entry name" value="AhpD-like"/>
    <property type="match status" value="1"/>
</dbReference>
<name>A0AAX4K136_9TREE</name>